<dbReference type="Pfam" id="PF00168">
    <property type="entry name" value="C2"/>
    <property type="match status" value="1"/>
</dbReference>
<dbReference type="SMART" id="SM00239">
    <property type="entry name" value="C2"/>
    <property type="match status" value="1"/>
</dbReference>
<dbReference type="PANTHER" id="PTHR47800:SF5">
    <property type="entry name" value="FER-1-LIKE PROTEIN 6"/>
    <property type="match status" value="1"/>
</dbReference>
<dbReference type="PANTHER" id="PTHR47800">
    <property type="entry name" value="C2 DOMAIN-CONTAINING PROTEIN"/>
    <property type="match status" value="1"/>
</dbReference>
<dbReference type="InterPro" id="IPR035892">
    <property type="entry name" value="C2_domain_sf"/>
</dbReference>
<dbReference type="Gene3D" id="2.60.40.150">
    <property type="entry name" value="C2 domain"/>
    <property type="match status" value="1"/>
</dbReference>
<proteinExistence type="predicted"/>
<name>A0AA43TX49_9LECA</name>
<feature type="compositionally biased region" description="Low complexity" evidence="1">
    <location>
        <begin position="499"/>
        <end position="509"/>
    </location>
</feature>
<evidence type="ECO:0000259" key="2">
    <source>
        <dbReference type="PROSITE" id="PS50004"/>
    </source>
</evidence>
<dbReference type="SUPFAM" id="SSF49562">
    <property type="entry name" value="C2 domain (Calcium/lipid-binding domain, CaLB)"/>
    <property type="match status" value="1"/>
</dbReference>
<feature type="region of interest" description="Disordered" evidence="1">
    <location>
        <begin position="476"/>
        <end position="577"/>
    </location>
</feature>
<feature type="compositionally biased region" description="Polar residues" evidence="1">
    <location>
        <begin position="568"/>
        <end position="577"/>
    </location>
</feature>
<comment type="caution">
    <text evidence="3">The sequence shown here is derived from an EMBL/GenBank/DDBJ whole genome shotgun (WGS) entry which is preliminary data.</text>
</comment>
<dbReference type="Proteomes" id="UP001161017">
    <property type="component" value="Unassembled WGS sequence"/>
</dbReference>
<dbReference type="EMBL" id="JAPUFD010000013">
    <property type="protein sequence ID" value="MDI1491144.1"/>
    <property type="molecule type" value="Genomic_DNA"/>
</dbReference>
<feature type="compositionally biased region" description="Basic and acidic residues" evidence="1">
    <location>
        <begin position="20"/>
        <end position="32"/>
    </location>
</feature>
<evidence type="ECO:0000313" key="3">
    <source>
        <dbReference type="EMBL" id="MDI1491144.1"/>
    </source>
</evidence>
<feature type="domain" description="C2" evidence="2">
    <location>
        <begin position="43"/>
        <end position="176"/>
    </location>
</feature>
<dbReference type="PROSITE" id="PS50004">
    <property type="entry name" value="C2"/>
    <property type="match status" value="1"/>
</dbReference>
<feature type="compositionally biased region" description="Basic and acidic residues" evidence="1">
    <location>
        <begin position="476"/>
        <end position="491"/>
    </location>
</feature>
<dbReference type="InterPro" id="IPR000008">
    <property type="entry name" value="C2_dom"/>
</dbReference>
<evidence type="ECO:0000256" key="1">
    <source>
        <dbReference type="SAM" id="MobiDB-lite"/>
    </source>
</evidence>
<protein>
    <recommendedName>
        <fullName evidence="2">C2 domain-containing protein</fullName>
    </recommendedName>
</protein>
<keyword evidence="4" id="KW-1185">Reference proteome</keyword>
<feature type="region of interest" description="Disordered" evidence="1">
    <location>
        <begin position="398"/>
        <end position="426"/>
    </location>
</feature>
<gene>
    <name evidence="3" type="ORF">OHK93_002351</name>
</gene>
<evidence type="ECO:0000313" key="4">
    <source>
        <dbReference type="Proteomes" id="UP001161017"/>
    </source>
</evidence>
<sequence length="577" mass="65005">MVGAEDNPVQANGGHQYAQRLEHKAEALEGKKEKHMPHKEKKESSQPAGGVDETPIPSAPPGYTVKFSFHRATGLPFADINSLSSDPYILAQLNTKIPTRNKQDPNLRWRTPTIRRSVDPVWNSEWIVANVPQSGFALKARIYDEDPADHDDRLGNVHVHLDHLTENWEGIKEQSYKIKKRMGSKRAYFLRGCAAMFNRNIKMSGDLVISVECLGRTETDHGGQLYTVGPCNWSRHVSPMIGRLAGTKEPGKEGETEKYGFQSTQIQLAGPVPSSLYHRYVEFKPFVSGMFTSNSLRGWILNRALHKQHSRIYNYDRSTVYGSFPEPSRDMTLQFLDLVHFDQGGRIYTYVITLDGQWRFTETGKEFGIDLLSKHTMHSDVNIYIAYSGEFFIRRLKHPHQSPDNQPTHPPVEIDGGPPSKEPVKDPEYYSLVIDNDSGTYRPSNKLLPDLKKFMQHQLPGLKIVTLDCQGDQEKMDKWKGEQRERKKAEGSGRVVIQDDGSSISSSEASDLEDQERVLQGQPKTGKKQRLEEKMHMRKQAEQRGQDAPGEAVNGEPLNEKTVGAAASSETGQNAVS</sequence>
<dbReference type="GO" id="GO:0010628">
    <property type="term" value="P:positive regulation of gene expression"/>
    <property type="evidence" value="ECO:0007669"/>
    <property type="project" value="TreeGrafter"/>
</dbReference>
<feature type="region of interest" description="Disordered" evidence="1">
    <location>
        <begin position="1"/>
        <end position="59"/>
    </location>
</feature>
<feature type="compositionally biased region" description="Basic and acidic residues" evidence="1">
    <location>
        <begin position="529"/>
        <end position="545"/>
    </location>
</feature>
<organism evidence="3 4">
    <name type="scientific">Ramalina farinacea</name>
    <dbReference type="NCBI Taxonomy" id="258253"/>
    <lineage>
        <taxon>Eukaryota</taxon>
        <taxon>Fungi</taxon>
        <taxon>Dikarya</taxon>
        <taxon>Ascomycota</taxon>
        <taxon>Pezizomycotina</taxon>
        <taxon>Lecanoromycetes</taxon>
        <taxon>OSLEUM clade</taxon>
        <taxon>Lecanoromycetidae</taxon>
        <taxon>Lecanorales</taxon>
        <taxon>Lecanorineae</taxon>
        <taxon>Ramalinaceae</taxon>
        <taxon>Ramalina</taxon>
    </lineage>
</organism>
<dbReference type="AlphaFoldDB" id="A0AA43TX49"/>
<reference evidence="3" key="1">
    <citation type="journal article" date="2023" name="Genome Biol. Evol.">
        <title>First Whole Genome Sequence and Flow Cytometry Genome Size Data for the Lichen-Forming Fungus Ramalina farinacea (Ascomycota).</title>
        <authorList>
            <person name="Llewellyn T."/>
            <person name="Mian S."/>
            <person name="Hill R."/>
            <person name="Leitch I.J."/>
            <person name="Gaya E."/>
        </authorList>
    </citation>
    <scope>NUCLEOTIDE SEQUENCE</scope>
    <source>
        <strain evidence="3">LIQ254RAFAR</strain>
    </source>
</reference>
<accession>A0AA43TX49</accession>